<dbReference type="PROSITE" id="PS50287">
    <property type="entry name" value="SRCR_2"/>
    <property type="match status" value="2"/>
</dbReference>
<dbReference type="GO" id="GO:0016020">
    <property type="term" value="C:membrane"/>
    <property type="evidence" value="ECO:0007669"/>
    <property type="project" value="InterPro"/>
</dbReference>
<dbReference type="PANTHER" id="PTHR48071:SF18">
    <property type="entry name" value="DELETED IN MALIGNANT BRAIN TUMORS 1 PROTEIN-RELATED"/>
    <property type="match status" value="1"/>
</dbReference>
<dbReference type="InterPro" id="IPR001190">
    <property type="entry name" value="SRCR"/>
</dbReference>
<proteinExistence type="predicted"/>
<dbReference type="SUPFAM" id="SSF56487">
    <property type="entry name" value="SRCR-like"/>
    <property type="match status" value="2"/>
</dbReference>
<dbReference type="InterPro" id="IPR036772">
    <property type="entry name" value="SRCR-like_dom_sf"/>
</dbReference>
<feature type="disulfide bond" evidence="3">
    <location>
        <begin position="126"/>
        <end position="136"/>
    </location>
</feature>
<dbReference type="Proteomes" id="UP000683360">
    <property type="component" value="Unassembled WGS sequence"/>
</dbReference>
<dbReference type="PRINTS" id="PR00258">
    <property type="entry name" value="SPERACTRCPTR"/>
</dbReference>
<keyword evidence="2 3" id="KW-1015">Disulfide bond</keyword>
<evidence type="ECO:0000256" key="2">
    <source>
        <dbReference type="ARBA" id="ARBA00023157"/>
    </source>
</evidence>
<evidence type="ECO:0000313" key="6">
    <source>
        <dbReference type="Proteomes" id="UP000683360"/>
    </source>
</evidence>
<dbReference type="OrthoDB" id="10066015at2759"/>
<protein>
    <recommendedName>
        <fullName evidence="4">SRCR domain-containing protein</fullName>
    </recommendedName>
</protein>
<comment type="caution">
    <text evidence="5">The sequence shown here is derived from an EMBL/GenBank/DDBJ whole genome shotgun (WGS) entry which is preliminary data.</text>
</comment>
<evidence type="ECO:0000256" key="1">
    <source>
        <dbReference type="ARBA" id="ARBA00022729"/>
    </source>
</evidence>
<organism evidence="5 6">
    <name type="scientific">Mytilus edulis</name>
    <name type="common">Blue mussel</name>
    <dbReference type="NCBI Taxonomy" id="6550"/>
    <lineage>
        <taxon>Eukaryota</taxon>
        <taxon>Metazoa</taxon>
        <taxon>Spiralia</taxon>
        <taxon>Lophotrochozoa</taxon>
        <taxon>Mollusca</taxon>
        <taxon>Bivalvia</taxon>
        <taxon>Autobranchia</taxon>
        <taxon>Pteriomorphia</taxon>
        <taxon>Mytilida</taxon>
        <taxon>Mytiloidea</taxon>
        <taxon>Mytilidae</taxon>
        <taxon>Mytilinae</taxon>
        <taxon>Mytilus</taxon>
    </lineage>
</organism>
<gene>
    <name evidence="5" type="ORF">MEDL_43639</name>
</gene>
<feature type="disulfide bond" evidence="3">
    <location>
        <begin position="225"/>
        <end position="235"/>
    </location>
</feature>
<dbReference type="AlphaFoldDB" id="A0A8S3TPR0"/>
<keyword evidence="6" id="KW-1185">Reference proteome</keyword>
<dbReference type="FunFam" id="3.10.250.10:FF:000001">
    <property type="entry name" value="Lysyl oxidase 4 isoform X1"/>
    <property type="match status" value="2"/>
</dbReference>
<dbReference type="PANTHER" id="PTHR48071">
    <property type="entry name" value="SRCR DOMAIN-CONTAINING PROTEIN"/>
    <property type="match status" value="1"/>
</dbReference>
<evidence type="ECO:0000313" key="5">
    <source>
        <dbReference type="EMBL" id="CAG2230824.1"/>
    </source>
</evidence>
<name>A0A8S3TPR0_MYTED</name>
<evidence type="ECO:0000259" key="4">
    <source>
        <dbReference type="PROSITE" id="PS50287"/>
    </source>
</evidence>
<comment type="caution">
    <text evidence="3">Lacks conserved residue(s) required for the propagation of feature annotation.</text>
</comment>
<reference evidence="5" key="1">
    <citation type="submission" date="2021-03" db="EMBL/GenBank/DDBJ databases">
        <authorList>
            <person name="Bekaert M."/>
        </authorList>
    </citation>
    <scope>NUCLEOTIDE SEQUENCE</scope>
</reference>
<dbReference type="Pfam" id="PF00530">
    <property type="entry name" value="SRCR"/>
    <property type="match status" value="2"/>
</dbReference>
<keyword evidence="1" id="KW-0732">Signal</keyword>
<dbReference type="EMBL" id="CAJPWZ010002106">
    <property type="protein sequence ID" value="CAG2230824.1"/>
    <property type="molecule type" value="Genomic_DNA"/>
</dbReference>
<accession>A0A8S3TPR0</accession>
<feature type="domain" description="SRCR" evidence="4">
    <location>
        <begin position="152"/>
        <end position="256"/>
    </location>
</feature>
<dbReference type="SMART" id="SM00202">
    <property type="entry name" value="SR"/>
    <property type="match status" value="2"/>
</dbReference>
<feature type="domain" description="SRCR" evidence="4">
    <location>
        <begin position="59"/>
        <end position="157"/>
    </location>
</feature>
<sequence length="261" mass="28702">MSTERSSVTYNVGQKTLYTSAKEYKAPPLPFSGPLPCNTFKPKHLSTTQQGNSTQSFNESLKGDLELDDGMLKIFYNGVWGTVCDDSFDDIDAQVACRQLGYNNGIFKGVKFKYSKGKIWLDDVDCSGAEKKLSHCTHAGWGVENCFRGENVKIKCNNASEGDLRNSSDKLEILHNNEWGTVCSSNFNQIEAEVACMQLGYRNGSVLENTIATGTSKIWLNILACDGNESKLMDCSHSDWDTDTCSHGNVVGIRCSEGQGL</sequence>
<dbReference type="Gene3D" id="3.10.250.10">
    <property type="entry name" value="SRCR-like domain"/>
    <property type="match status" value="2"/>
</dbReference>
<evidence type="ECO:0000256" key="3">
    <source>
        <dbReference type="PROSITE-ProRule" id="PRU00196"/>
    </source>
</evidence>